<dbReference type="Proteomes" id="UP000885621">
    <property type="component" value="Unassembled WGS sequence"/>
</dbReference>
<reference evidence="2" key="1">
    <citation type="journal article" date="2020" name="mSystems">
        <title>Genome- and Community-Level Interaction Insights into Carbon Utilization and Element Cycling Functions of Hydrothermarchaeota in Hydrothermal Sediment.</title>
        <authorList>
            <person name="Zhou Z."/>
            <person name="Liu Y."/>
            <person name="Xu W."/>
            <person name="Pan J."/>
            <person name="Luo Z.H."/>
            <person name="Li M."/>
        </authorList>
    </citation>
    <scope>NUCLEOTIDE SEQUENCE [LARGE SCALE GENOMIC DNA]</scope>
    <source>
        <strain evidence="2">SpSt-1257</strain>
    </source>
</reference>
<gene>
    <name evidence="2" type="ORF">ENO34_02595</name>
</gene>
<sequence length="24" mass="2637">LEILYKIGIGNRTGQGFGMVEVLE</sequence>
<proteinExistence type="predicted"/>
<dbReference type="AlphaFoldDB" id="A0A831YEA6"/>
<dbReference type="Gene3D" id="3.30.70.1900">
    <property type="match status" value="1"/>
</dbReference>
<dbReference type="Pfam" id="PF01881">
    <property type="entry name" value="Cas_Cas6_C"/>
    <property type="match status" value="1"/>
</dbReference>
<feature type="non-terminal residue" evidence="2">
    <location>
        <position position="1"/>
    </location>
</feature>
<accession>A0A831YEA6</accession>
<name>A0A831YEA6_9AQUI</name>
<comment type="caution">
    <text evidence="2">The sequence shown here is derived from an EMBL/GenBank/DDBJ whole genome shotgun (WGS) entry which is preliminary data.</text>
</comment>
<feature type="domain" description="CRISPR associated protein Cas6 C-terminal" evidence="1">
    <location>
        <begin position="1"/>
        <end position="22"/>
    </location>
</feature>
<dbReference type="EMBL" id="DSFC01000149">
    <property type="protein sequence ID" value="HEV09271.1"/>
    <property type="molecule type" value="Genomic_DNA"/>
</dbReference>
<evidence type="ECO:0000259" key="1">
    <source>
        <dbReference type="Pfam" id="PF01881"/>
    </source>
</evidence>
<protein>
    <recommendedName>
        <fullName evidence="1">CRISPR associated protein Cas6 C-terminal domain-containing protein</fullName>
    </recommendedName>
</protein>
<organism evidence="2">
    <name type="scientific">Sulfurihydrogenibium azorense</name>
    <dbReference type="NCBI Taxonomy" id="309806"/>
    <lineage>
        <taxon>Bacteria</taxon>
        <taxon>Pseudomonadati</taxon>
        <taxon>Aquificota</taxon>
        <taxon>Aquificia</taxon>
        <taxon>Aquificales</taxon>
        <taxon>Hydrogenothermaceae</taxon>
        <taxon>Sulfurihydrogenibium</taxon>
    </lineage>
</organism>
<dbReference type="InterPro" id="IPR049435">
    <property type="entry name" value="Cas_Cas6_C"/>
</dbReference>
<evidence type="ECO:0000313" key="2">
    <source>
        <dbReference type="EMBL" id="HEV09271.1"/>
    </source>
</evidence>